<name>A0A1G2PZS4_9BACT</name>
<keyword evidence="1" id="KW-1133">Transmembrane helix</keyword>
<proteinExistence type="predicted"/>
<dbReference type="AlphaFoldDB" id="A0A1G2PZS4"/>
<protein>
    <submittedName>
        <fullName evidence="2">Uncharacterized protein</fullName>
    </submittedName>
</protein>
<reference evidence="2 3" key="1">
    <citation type="journal article" date="2016" name="Nat. Commun.">
        <title>Thousands of microbial genomes shed light on interconnected biogeochemical processes in an aquifer system.</title>
        <authorList>
            <person name="Anantharaman K."/>
            <person name="Brown C.T."/>
            <person name="Hug L.A."/>
            <person name="Sharon I."/>
            <person name="Castelle C.J."/>
            <person name="Probst A.J."/>
            <person name="Thomas B.C."/>
            <person name="Singh A."/>
            <person name="Wilkins M.J."/>
            <person name="Karaoz U."/>
            <person name="Brodie E.L."/>
            <person name="Williams K.H."/>
            <person name="Hubbard S.S."/>
            <person name="Banfield J.F."/>
        </authorList>
    </citation>
    <scope>NUCLEOTIDE SEQUENCE [LARGE SCALE GENOMIC DNA]</scope>
</reference>
<dbReference type="Proteomes" id="UP000177649">
    <property type="component" value="Unassembled WGS sequence"/>
</dbReference>
<accession>A0A1G2PZS4</accession>
<dbReference type="EMBL" id="MHTA01000029">
    <property type="protein sequence ID" value="OHA53813.1"/>
    <property type="molecule type" value="Genomic_DNA"/>
</dbReference>
<sequence length="130" mass="15219">MKKITNWFRGQSKQSRIIFFIGVAGYLVLATRSIVVNFYISKIGFGAFVGRALGEFIGIAWLPIIVSFIVSYPLYLIFKSFAEKYKRYFDWFAVVLLVLVVIWIWAIFKTDTKIKIYKQNTFPIQQSWPN</sequence>
<gene>
    <name evidence="2" type="ORF">A2Z62_01910</name>
</gene>
<feature type="transmembrane region" description="Helical" evidence="1">
    <location>
        <begin position="17"/>
        <end position="40"/>
    </location>
</feature>
<evidence type="ECO:0000256" key="1">
    <source>
        <dbReference type="SAM" id="Phobius"/>
    </source>
</evidence>
<keyword evidence="1" id="KW-0812">Transmembrane</keyword>
<evidence type="ECO:0000313" key="3">
    <source>
        <dbReference type="Proteomes" id="UP000177649"/>
    </source>
</evidence>
<keyword evidence="1" id="KW-0472">Membrane</keyword>
<evidence type="ECO:0000313" key="2">
    <source>
        <dbReference type="EMBL" id="OHA53813.1"/>
    </source>
</evidence>
<comment type="caution">
    <text evidence="2">The sequence shown here is derived from an EMBL/GenBank/DDBJ whole genome shotgun (WGS) entry which is preliminary data.</text>
</comment>
<organism evidence="2 3">
    <name type="scientific">Candidatus Terrybacteria bacterium RIFCSPLOWO2_02_42_20</name>
    <dbReference type="NCBI Taxonomy" id="1802370"/>
    <lineage>
        <taxon>Bacteria</taxon>
        <taxon>Candidatus Terryibacteriota</taxon>
    </lineage>
</organism>
<feature type="transmembrane region" description="Helical" evidence="1">
    <location>
        <begin position="88"/>
        <end position="108"/>
    </location>
</feature>
<dbReference type="STRING" id="1802370.A2Z62_01910"/>
<feature type="transmembrane region" description="Helical" evidence="1">
    <location>
        <begin position="52"/>
        <end position="76"/>
    </location>
</feature>